<evidence type="ECO:0000313" key="1">
    <source>
        <dbReference type="EMBL" id="MBX48812.1"/>
    </source>
</evidence>
<protein>
    <submittedName>
        <fullName evidence="1">Uncharacterized protein</fullName>
    </submittedName>
</protein>
<accession>A0A2P2P262</accession>
<dbReference type="EMBL" id="GGEC01068328">
    <property type="protein sequence ID" value="MBX48812.1"/>
    <property type="molecule type" value="Transcribed_RNA"/>
</dbReference>
<proteinExistence type="predicted"/>
<organism evidence="1">
    <name type="scientific">Rhizophora mucronata</name>
    <name type="common">Asiatic mangrove</name>
    <dbReference type="NCBI Taxonomy" id="61149"/>
    <lineage>
        <taxon>Eukaryota</taxon>
        <taxon>Viridiplantae</taxon>
        <taxon>Streptophyta</taxon>
        <taxon>Embryophyta</taxon>
        <taxon>Tracheophyta</taxon>
        <taxon>Spermatophyta</taxon>
        <taxon>Magnoliopsida</taxon>
        <taxon>eudicotyledons</taxon>
        <taxon>Gunneridae</taxon>
        <taxon>Pentapetalae</taxon>
        <taxon>rosids</taxon>
        <taxon>fabids</taxon>
        <taxon>Malpighiales</taxon>
        <taxon>Rhizophoraceae</taxon>
        <taxon>Rhizophora</taxon>
    </lineage>
</organism>
<dbReference type="AlphaFoldDB" id="A0A2P2P262"/>
<sequence length="23" mass="2819">MHHLICLYINPIIIYICEEKKKC</sequence>
<reference evidence="1" key="1">
    <citation type="submission" date="2018-02" db="EMBL/GenBank/DDBJ databases">
        <title>Rhizophora mucronata_Transcriptome.</title>
        <authorList>
            <person name="Meera S.P."/>
            <person name="Sreeshan A."/>
            <person name="Augustine A."/>
        </authorList>
    </citation>
    <scope>NUCLEOTIDE SEQUENCE</scope>
    <source>
        <tissue evidence="1">Leaf</tissue>
    </source>
</reference>
<name>A0A2P2P262_RHIMU</name>